<keyword evidence="6" id="KW-1185">Reference proteome</keyword>
<comment type="caution">
    <text evidence="5">The sequence shown here is derived from an EMBL/GenBank/DDBJ whole genome shotgun (WGS) entry which is preliminary data.</text>
</comment>
<evidence type="ECO:0000256" key="3">
    <source>
        <dbReference type="ARBA" id="ARBA00022801"/>
    </source>
</evidence>
<comment type="similarity">
    <text evidence="1">Belongs to the peptidase C48 family.</text>
</comment>
<organism evidence="5 6">
    <name type="scientific">Malus domestica</name>
    <name type="common">Apple</name>
    <name type="synonym">Pyrus malus</name>
    <dbReference type="NCBI Taxonomy" id="3750"/>
    <lineage>
        <taxon>Eukaryota</taxon>
        <taxon>Viridiplantae</taxon>
        <taxon>Streptophyta</taxon>
        <taxon>Embryophyta</taxon>
        <taxon>Tracheophyta</taxon>
        <taxon>Spermatophyta</taxon>
        <taxon>Magnoliopsida</taxon>
        <taxon>eudicotyledons</taxon>
        <taxon>Gunneridae</taxon>
        <taxon>Pentapetalae</taxon>
        <taxon>rosids</taxon>
        <taxon>fabids</taxon>
        <taxon>Rosales</taxon>
        <taxon>Rosaceae</taxon>
        <taxon>Amygdaloideae</taxon>
        <taxon>Maleae</taxon>
        <taxon>Malus</taxon>
    </lineage>
</organism>
<name>A0A498KLV7_MALDO</name>
<evidence type="ECO:0000313" key="6">
    <source>
        <dbReference type="Proteomes" id="UP000290289"/>
    </source>
</evidence>
<reference evidence="5 6" key="1">
    <citation type="submission" date="2018-10" db="EMBL/GenBank/DDBJ databases">
        <title>A high-quality apple genome assembly.</title>
        <authorList>
            <person name="Hu J."/>
        </authorList>
    </citation>
    <scope>NUCLEOTIDE SEQUENCE [LARGE SCALE GENOMIC DNA]</scope>
    <source>
        <strain evidence="6">cv. HFTH1</strain>
        <tissue evidence="5">Young leaf</tissue>
    </source>
</reference>
<sequence length="218" mass="24977">MILENLTPNINDVGELTMPLKVSFARLALEKEILDKILLRKVEELSKVASPLDVYGKMVGLIRERALEEYEDVKVLDDDDEVVIYTPKGQHVGTKMKVLCTRAKSTYFYYQQSYDESNAKLKSRGWKGVASKQYEPMLHKVVTRKGVEFDASWIKDIDRVYMPINLDHLWVAVELNLKDGKIFVYDSIKTATHIRQAIAKLALTLTYCHMSSLAYQGI</sequence>
<evidence type="ECO:0000256" key="2">
    <source>
        <dbReference type="ARBA" id="ARBA00022670"/>
    </source>
</evidence>
<dbReference type="Proteomes" id="UP000290289">
    <property type="component" value="Chromosome 1"/>
</dbReference>
<proteinExistence type="inferred from homology"/>
<dbReference type="GO" id="GO:0006508">
    <property type="term" value="P:proteolysis"/>
    <property type="evidence" value="ECO:0007669"/>
    <property type="project" value="UniProtKB-KW"/>
</dbReference>
<protein>
    <recommendedName>
        <fullName evidence="4">Ubiquitin-like protease family profile domain-containing protein</fullName>
    </recommendedName>
</protein>
<keyword evidence="2" id="KW-0645">Protease</keyword>
<dbReference type="Gene3D" id="3.40.395.10">
    <property type="entry name" value="Adenoviral Proteinase, Chain A"/>
    <property type="match status" value="1"/>
</dbReference>
<dbReference type="SUPFAM" id="SSF54001">
    <property type="entry name" value="Cysteine proteinases"/>
    <property type="match status" value="1"/>
</dbReference>
<dbReference type="GO" id="GO:0008234">
    <property type="term" value="F:cysteine-type peptidase activity"/>
    <property type="evidence" value="ECO:0007669"/>
    <property type="project" value="InterPro"/>
</dbReference>
<dbReference type="Pfam" id="PF02902">
    <property type="entry name" value="Peptidase_C48"/>
    <property type="match status" value="1"/>
</dbReference>
<dbReference type="InterPro" id="IPR038765">
    <property type="entry name" value="Papain-like_cys_pep_sf"/>
</dbReference>
<keyword evidence="3" id="KW-0378">Hydrolase</keyword>
<evidence type="ECO:0000259" key="4">
    <source>
        <dbReference type="Pfam" id="PF02902"/>
    </source>
</evidence>
<feature type="domain" description="Ubiquitin-like protease family profile" evidence="4">
    <location>
        <begin position="146"/>
        <end position="193"/>
    </location>
</feature>
<accession>A0A498KLV7</accession>
<evidence type="ECO:0000313" key="5">
    <source>
        <dbReference type="EMBL" id="RXI09140.1"/>
    </source>
</evidence>
<dbReference type="EMBL" id="RDQH01000327">
    <property type="protein sequence ID" value="RXI09140.1"/>
    <property type="molecule type" value="Genomic_DNA"/>
</dbReference>
<dbReference type="AlphaFoldDB" id="A0A498KLV7"/>
<evidence type="ECO:0000256" key="1">
    <source>
        <dbReference type="ARBA" id="ARBA00005234"/>
    </source>
</evidence>
<gene>
    <name evidence="5" type="ORF">DVH24_023301</name>
</gene>
<dbReference type="InterPro" id="IPR003653">
    <property type="entry name" value="Peptidase_C48_C"/>
</dbReference>